<sequence>MGNLFWNYGAKGAGISASVAAAGTFLASLLGGWDFMMKALIWAMALDVLLGLLCGAKSRSLDSHIMLWGGINKVLVLAFVGFGVVLDRAIGMGEPYIRTAVICFYLGREGLSIIENSAKLGIPWPGFLIALLGQLKKQGNDGVQKK</sequence>
<evidence type="ECO:0000256" key="1">
    <source>
        <dbReference type="ARBA" id="ARBA00004141"/>
    </source>
</evidence>
<dbReference type="Pfam" id="PF05105">
    <property type="entry name" value="Phage_holin_4_1"/>
    <property type="match status" value="1"/>
</dbReference>
<dbReference type="GO" id="GO:0016020">
    <property type="term" value="C:membrane"/>
    <property type="evidence" value="ECO:0007669"/>
    <property type="project" value="UniProtKB-SubCell"/>
</dbReference>
<name>A0A9X8UHT9_9FIRM</name>
<dbReference type="Proteomes" id="UP000294682">
    <property type="component" value="Unassembled WGS sequence"/>
</dbReference>
<evidence type="ECO:0000256" key="4">
    <source>
        <dbReference type="ARBA" id="ARBA00023136"/>
    </source>
</evidence>
<gene>
    <name evidence="6" type="ORF">EDD78_11466</name>
</gene>
<dbReference type="AlphaFoldDB" id="A0A9X8UHT9"/>
<keyword evidence="3 5" id="KW-1133">Transmembrane helix</keyword>
<organism evidence="6 7">
    <name type="scientific">Harryflintia acetispora</name>
    <dbReference type="NCBI Taxonomy" id="1849041"/>
    <lineage>
        <taxon>Bacteria</taxon>
        <taxon>Bacillati</taxon>
        <taxon>Bacillota</taxon>
        <taxon>Clostridia</taxon>
        <taxon>Eubacteriales</taxon>
        <taxon>Oscillospiraceae</taxon>
        <taxon>Harryflintia</taxon>
    </lineage>
</organism>
<evidence type="ECO:0000313" key="6">
    <source>
        <dbReference type="EMBL" id="TCL41361.1"/>
    </source>
</evidence>
<evidence type="ECO:0000256" key="2">
    <source>
        <dbReference type="ARBA" id="ARBA00022692"/>
    </source>
</evidence>
<keyword evidence="7" id="KW-1185">Reference proteome</keyword>
<keyword evidence="2 5" id="KW-0812">Transmembrane</keyword>
<accession>A0A9X8UHT9</accession>
<feature type="transmembrane region" description="Helical" evidence="5">
    <location>
        <begin position="12"/>
        <end position="33"/>
    </location>
</feature>
<comment type="caution">
    <text evidence="6">The sequence shown here is derived from an EMBL/GenBank/DDBJ whole genome shotgun (WGS) entry which is preliminary data.</text>
</comment>
<comment type="subcellular location">
    <subcellularLocation>
        <location evidence="1">Membrane</location>
        <topology evidence="1">Multi-pass membrane protein</topology>
    </subcellularLocation>
</comment>
<dbReference type="RefSeq" id="WP_132085246.1">
    <property type="nucleotide sequence ID" value="NZ_SLUK01000014.1"/>
</dbReference>
<feature type="transmembrane region" description="Helical" evidence="5">
    <location>
        <begin position="65"/>
        <end position="86"/>
    </location>
</feature>
<dbReference type="EMBL" id="SLUK01000014">
    <property type="protein sequence ID" value="TCL41361.1"/>
    <property type="molecule type" value="Genomic_DNA"/>
</dbReference>
<protein>
    <submittedName>
        <fullName evidence="6">Toxin secretion/phage lysis holin</fullName>
    </submittedName>
</protein>
<reference evidence="6 7" key="1">
    <citation type="submission" date="2019-03" db="EMBL/GenBank/DDBJ databases">
        <title>Genomic Encyclopedia of Type Strains, Phase IV (KMG-IV): sequencing the most valuable type-strain genomes for metagenomic binning, comparative biology and taxonomic classification.</title>
        <authorList>
            <person name="Goeker M."/>
        </authorList>
    </citation>
    <scope>NUCLEOTIDE SEQUENCE [LARGE SCALE GENOMIC DNA]</scope>
    <source>
        <strain evidence="6 7">DSM 100433</strain>
    </source>
</reference>
<dbReference type="NCBIfam" id="TIGR01593">
    <property type="entry name" value="holin_tox_secr"/>
    <property type="match status" value="1"/>
</dbReference>
<evidence type="ECO:0000313" key="7">
    <source>
        <dbReference type="Proteomes" id="UP000294682"/>
    </source>
</evidence>
<keyword evidence="4 5" id="KW-0472">Membrane</keyword>
<proteinExistence type="predicted"/>
<dbReference type="InterPro" id="IPR006480">
    <property type="entry name" value="Phage_holin_4_1"/>
</dbReference>
<evidence type="ECO:0000256" key="3">
    <source>
        <dbReference type="ARBA" id="ARBA00022989"/>
    </source>
</evidence>
<evidence type="ECO:0000256" key="5">
    <source>
        <dbReference type="SAM" id="Phobius"/>
    </source>
</evidence>